<sequence>MIQLLFDDSTTNFPLQIHSQTAKLDYIWNNDSSNFIWNHLFSNQLNFDRFACEKESLAVLFKILTQGGNKFSCLTFTLLHANFYNLIIKVWTFFIFLLLYNFSK</sequence>
<gene>
    <name evidence="1" type="ORF">MENTE1834_LOCUS45493</name>
</gene>
<comment type="caution">
    <text evidence="1">The sequence shown here is derived from an EMBL/GenBank/DDBJ whole genome shotgun (WGS) entry which is preliminary data.</text>
</comment>
<accession>A0ACB1B3G8</accession>
<evidence type="ECO:0000313" key="1">
    <source>
        <dbReference type="EMBL" id="CAK5115017.1"/>
    </source>
</evidence>
<dbReference type="Proteomes" id="UP001497535">
    <property type="component" value="Unassembled WGS sequence"/>
</dbReference>
<proteinExistence type="predicted"/>
<organism evidence="1 2">
    <name type="scientific">Meloidogyne enterolobii</name>
    <name type="common">Root-knot nematode worm</name>
    <name type="synonym">Meloidogyne mayaguensis</name>
    <dbReference type="NCBI Taxonomy" id="390850"/>
    <lineage>
        <taxon>Eukaryota</taxon>
        <taxon>Metazoa</taxon>
        <taxon>Ecdysozoa</taxon>
        <taxon>Nematoda</taxon>
        <taxon>Chromadorea</taxon>
        <taxon>Rhabditida</taxon>
        <taxon>Tylenchina</taxon>
        <taxon>Tylenchomorpha</taxon>
        <taxon>Tylenchoidea</taxon>
        <taxon>Meloidogynidae</taxon>
        <taxon>Meloidogyninae</taxon>
        <taxon>Meloidogyne</taxon>
    </lineage>
</organism>
<evidence type="ECO:0000313" key="2">
    <source>
        <dbReference type="Proteomes" id="UP001497535"/>
    </source>
</evidence>
<name>A0ACB1B3G8_MELEN</name>
<dbReference type="EMBL" id="CAVMJV010000151">
    <property type="protein sequence ID" value="CAK5115017.1"/>
    <property type="molecule type" value="Genomic_DNA"/>
</dbReference>
<keyword evidence="2" id="KW-1185">Reference proteome</keyword>
<reference evidence="1" key="1">
    <citation type="submission" date="2023-11" db="EMBL/GenBank/DDBJ databases">
        <authorList>
            <person name="Poullet M."/>
        </authorList>
    </citation>
    <scope>NUCLEOTIDE SEQUENCE</scope>
    <source>
        <strain evidence="1">E1834</strain>
    </source>
</reference>
<protein>
    <submittedName>
        <fullName evidence="1">Uncharacterized protein</fullName>
    </submittedName>
</protein>